<dbReference type="Gene3D" id="3.40.50.2300">
    <property type="match status" value="1"/>
</dbReference>
<gene>
    <name evidence="15" type="ORF">SAMN05192586_11713</name>
</gene>
<dbReference type="CDD" id="cd17546">
    <property type="entry name" value="REC_hyHK_CKI1_RcsC-like"/>
    <property type="match status" value="1"/>
</dbReference>
<dbReference type="STRING" id="571438.SAMN05192586_11713"/>
<dbReference type="Proteomes" id="UP000199355">
    <property type="component" value="Unassembled WGS sequence"/>
</dbReference>
<dbReference type="FunFam" id="1.10.287.130:FF:000002">
    <property type="entry name" value="Two-component osmosensing histidine kinase"/>
    <property type="match status" value="1"/>
</dbReference>
<dbReference type="Pfam" id="PF00512">
    <property type="entry name" value="HisKA"/>
    <property type="match status" value="1"/>
</dbReference>
<sequence>MAEDGGQGWQGDSAWMREALTAANVGLWVIELDTRTEALRLHADAVTQLLLGVEEGLAPEDCARFWLERVDSRYRASVEATLTDVRRDTRMHEVRYPYNHPRWGVVHVRCGGRRISADDDSLVRVTGYHQDMSELHSAHQALRESLLRLSLACRLGWLGVFEMRYARGRVECTGNDVFYEQFGLRENAGPDDRLAAITERILPEDRAAWRTLCNHDKWLPGRQTHLQLRVVHPRRGLCWFALVYEVTGGKGGPRVTGYVSDETEQRQNERVLREAKESAEAANAAKSIFLANMSHEIRTPMNGIMGMAHLVLNTELTPQQRDYVEKIHVTCDSLLHIINDLLDFSKIEANRLELEKQPFQPARELEAVMALLRPRATGGVSLESSLDPRLPAFLSGDALRLRQILLNLGGNAVKFSQQGTVRIVMEFLRQRDGLAWVACTVSDEGIGMSQEELSRIFTPFMQADTSITRRFGGTGLGLALCRRLADLMGGVISVQSELGKGSVFRVELPFGLCGEGAAQPAALEDDAGTAADLARLKGLCVLVAEDGDINREILEVLLSGMGATCLAAVNGQEAVDLWQTRHAGIDLILMDVQMPLMDGYTATRRIRESGLPRAEEVPIVALTAYAMRGDAERSRAAGMNAHLTKPLKVRDLTRALVRYAPPAPQPPHPAPAAAPEEGGQA</sequence>
<dbReference type="InterPro" id="IPR035965">
    <property type="entry name" value="PAS-like_dom_sf"/>
</dbReference>
<keyword evidence="4" id="KW-0808">Transferase</keyword>
<evidence type="ECO:0000313" key="16">
    <source>
        <dbReference type="Proteomes" id="UP000199355"/>
    </source>
</evidence>
<dbReference type="SUPFAM" id="SSF55874">
    <property type="entry name" value="ATPase domain of HSP90 chaperone/DNA topoisomerase II/histidine kinase"/>
    <property type="match status" value="1"/>
</dbReference>
<keyword evidence="8" id="KW-0902">Two-component regulatory system</keyword>
<evidence type="ECO:0000256" key="5">
    <source>
        <dbReference type="ARBA" id="ARBA00022741"/>
    </source>
</evidence>
<evidence type="ECO:0000256" key="9">
    <source>
        <dbReference type="ARBA" id="ARBA00064003"/>
    </source>
</evidence>
<dbReference type="SUPFAM" id="SSF47384">
    <property type="entry name" value="Homodimeric domain of signal transducing histidine kinase"/>
    <property type="match status" value="1"/>
</dbReference>
<feature type="compositionally biased region" description="Pro residues" evidence="12">
    <location>
        <begin position="661"/>
        <end position="672"/>
    </location>
</feature>
<evidence type="ECO:0000256" key="6">
    <source>
        <dbReference type="ARBA" id="ARBA00022777"/>
    </source>
</evidence>
<evidence type="ECO:0000256" key="4">
    <source>
        <dbReference type="ARBA" id="ARBA00022679"/>
    </source>
</evidence>
<dbReference type="RefSeq" id="WP_092154702.1">
    <property type="nucleotide sequence ID" value="NZ_FNBX01000017.1"/>
</dbReference>
<dbReference type="Gene3D" id="3.30.565.10">
    <property type="entry name" value="Histidine kinase-like ATPase, C-terminal domain"/>
    <property type="match status" value="1"/>
</dbReference>
<keyword evidence="5" id="KW-0547">Nucleotide-binding</keyword>
<evidence type="ECO:0000256" key="1">
    <source>
        <dbReference type="ARBA" id="ARBA00000085"/>
    </source>
</evidence>
<dbReference type="InterPro" id="IPR004358">
    <property type="entry name" value="Sig_transdc_His_kin-like_C"/>
</dbReference>
<dbReference type="SMART" id="SM00387">
    <property type="entry name" value="HATPase_c"/>
    <property type="match status" value="1"/>
</dbReference>
<dbReference type="EMBL" id="FNBX01000017">
    <property type="protein sequence ID" value="SDF88933.1"/>
    <property type="molecule type" value="Genomic_DNA"/>
</dbReference>
<proteinExistence type="predicted"/>
<organism evidence="15 16">
    <name type="scientific">Desulfovibrio legallii</name>
    <dbReference type="NCBI Taxonomy" id="571438"/>
    <lineage>
        <taxon>Bacteria</taxon>
        <taxon>Pseudomonadati</taxon>
        <taxon>Thermodesulfobacteriota</taxon>
        <taxon>Desulfovibrionia</taxon>
        <taxon>Desulfovibrionales</taxon>
        <taxon>Desulfovibrionaceae</taxon>
        <taxon>Desulfovibrio</taxon>
    </lineage>
</organism>
<dbReference type="Gene3D" id="1.10.287.130">
    <property type="match status" value="1"/>
</dbReference>
<feature type="domain" description="Response regulatory" evidence="14">
    <location>
        <begin position="540"/>
        <end position="660"/>
    </location>
</feature>
<feature type="region of interest" description="Disordered" evidence="12">
    <location>
        <begin position="660"/>
        <end position="681"/>
    </location>
</feature>
<evidence type="ECO:0000259" key="14">
    <source>
        <dbReference type="PROSITE" id="PS50110"/>
    </source>
</evidence>
<evidence type="ECO:0000256" key="3">
    <source>
        <dbReference type="ARBA" id="ARBA00022553"/>
    </source>
</evidence>
<dbReference type="SMART" id="SM00388">
    <property type="entry name" value="HisKA"/>
    <property type="match status" value="1"/>
</dbReference>
<dbReference type="SUPFAM" id="SSF55785">
    <property type="entry name" value="PYP-like sensor domain (PAS domain)"/>
    <property type="match status" value="1"/>
</dbReference>
<dbReference type="PANTHER" id="PTHR45339:SF1">
    <property type="entry name" value="HYBRID SIGNAL TRANSDUCTION HISTIDINE KINASE J"/>
    <property type="match status" value="1"/>
</dbReference>
<dbReference type="PROSITE" id="PS50109">
    <property type="entry name" value="HIS_KIN"/>
    <property type="match status" value="1"/>
</dbReference>
<evidence type="ECO:0000256" key="12">
    <source>
        <dbReference type="SAM" id="MobiDB-lite"/>
    </source>
</evidence>
<evidence type="ECO:0000256" key="11">
    <source>
        <dbReference type="PROSITE-ProRule" id="PRU00169"/>
    </source>
</evidence>
<dbReference type="GO" id="GO:0000155">
    <property type="term" value="F:phosphorelay sensor kinase activity"/>
    <property type="evidence" value="ECO:0007669"/>
    <property type="project" value="InterPro"/>
</dbReference>
<keyword evidence="3 11" id="KW-0597">Phosphoprotein</keyword>
<name>A0A1G7PRW8_9BACT</name>
<dbReference type="CDD" id="cd00082">
    <property type="entry name" value="HisKA"/>
    <property type="match status" value="1"/>
</dbReference>
<dbReference type="Pfam" id="PF02518">
    <property type="entry name" value="HATPase_c"/>
    <property type="match status" value="1"/>
</dbReference>
<evidence type="ECO:0000313" key="15">
    <source>
        <dbReference type="EMBL" id="SDF88933.1"/>
    </source>
</evidence>
<reference evidence="16" key="1">
    <citation type="submission" date="2016-10" db="EMBL/GenBank/DDBJ databases">
        <authorList>
            <person name="Varghese N."/>
            <person name="Submissions S."/>
        </authorList>
    </citation>
    <scope>NUCLEOTIDE SEQUENCE [LARGE SCALE GENOMIC DNA]</scope>
    <source>
        <strain evidence="16">KHC7</strain>
    </source>
</reference>
<comment type="catalytic activity">
    <reaction evidence="1">
        <text>ATP + protein L-histidine = ADP + protein N-phospho-L-histidine.</text>
        <dbReference type="EC" id="2.7.13.3"/>
    </reaction>
</comment>
<protein>
    <recommendedName>
        <fullName evidence="10">Sensory/regulatory protein RpfC</fullName>
        <ecNumber evidence="2">2.7.13.3</ecNumber>
    </recommendedName>
</protein>
<dbReference type="PANTHER" id="PTHR45339">
    <property type="entry name" value="HYBRID SIGNAL TRANSDUCTION HISTIDINE KINASE J"/>
    <property type="match status" value="1"/>
</dbReference>
<dbReference type="AlphaFoldDB" id="A0A1G7PRW8"/>
<feature type="domain" description="Histidine kinase" evidence="13">
    <location>
        <begin position="292"/>
        <end position="512"/>
    </location>
</feature>
<dbReference type="InterPro" id="IPR011006">
    <property type="entry name" value="CheY-like_superfamily"/>
</dbReference>
<dbReference type="InterPro" id="IPR001789">
    <property type="entry name" value="Sig_transdc_resp-reg_receiver"/>
</dbReference>
<keyword evidence="7" id="KW-0067">ATP-binding</keyword>
<dbReference type="OrthoDB" id="9816309at2"/>
<dbReference type="InterPro" id="IPR003661">
    <property type="entry name" value="HisK_dim/P_dom"/>
</dbReference>
<dbReference type="InterPro" id="IPR036890">
    <property type="entry name" value="HATPase_C_sf"/>
</dbReference>
<evidence type="ECO:0000256" key="7">
    <source>
        <dbReference type="ARBA" id="ARBA00022840"/>
    </source>
</evidence>
<dbReference type="EC" id="2.7.13.3" evidence="2"/>
<evidence type="ECO:0000256" key="8">
    <source>
        <dbReference type="ARBA" id="ARBA00023012"/>
    </source>
</evidence>
<evidence type="ECO:0000256" key="2">
    <source>
        <dbReference type="ARBA" id="ARBA00012438"/>
    </source>
</evidence>
<dbReference type="Gene3D" id="3.30.450.20">
    <property type="entry name" value="PAS domain"/>
    <property type="match status" value="2"/>
</dbReference>
<evidence type="ECO:0000259" key="13">
    <source>
        <dbReference type="PROSITE" id="PS50109"/>
    </source>
</evidence>
<evidence type="ECO:0000256" key="10">
    <source>
        <dbReference type="ARBA" id="ARBA00068150"/>
    </source>
</evidence>
<dbReference type="FunFam" id="3.30.565.10:FF:000010">
    <property type="entry name" value="Sensor histidine kinase RcsC"/>
    <property type="match status" value="1"/>
</dbReference>
<dbReference type="CDD" id="cd16922">
    <property type="entry name" value="HATPase_EvgS-ArcB-TorS-like"/>
    <property type="match status" value="1"/>
</dbReference>
<dbReference type="SMART" id="SM00448">
    <property type="entry name" value="REC"/>
    <property type="match status" value="1"/>
</dbReference>
<dbReference type="InterPro" id="IPR003594">
    <property type="entry name" value="HATPase_dom"/>
</dbReference>
<dbReference type="PROSITE" id="PS50110">
    <property type="entry name" value="RESPONSE_REGULATORY"/>
    <property type="match status" value="1"/>
</dbReference>
<accession>A0A1G7PRW8</accession>
<dbReference type="Pfam" id="PF00072">
    <property type="entry name" value="Response_reg"/>
    <property type="match status" value="1"/>
</dbReference>
<dbReference type="InterPro" id="IPR036097">
    <property type="entry name" value="HisK_dim/P_sf"/>
</dbReference>
<keyword evidence="6 15" id="KW-0418">Kinase</keyword>
<dbReference type="GO" id="GO:0005524">
    <property type="term" value="F:ATP binding"/>
    <property type="evidence" value="ECO:0007669"/>
    <property type="project" value="UniProtKB-KW"/>
</dbReference>
<comment type="subunit">
    <text evidence="9">At low DSF concentrations, interacts with RpfF.</text>
</comment>
<dbReference type="InterPro" id="IPR005467">
    <property type="entry name" value="His_kinase_dom"/>
</dbReference>
<dbReference type="SUPFAM" id="SSF52172">
    <property type="entry name" value="CheY-like"/>
    <property type="match status" value="1"/>
</dbReference>
<keyword evidence="16" id="KW-1185">Reference proteome</keyword>
<feature type="modified residue" description="4-aspartylphosphate" evidence="11">
    <location>
        <position position="591"/>
    </location>
</feature>
<dbReference type="PRINTS" id="PR00344">
    <property type="entry name" value="BCTRLSENSOR"/>
</dbReference>